<evidence type="ECO:0000256" key="1">
    <source>
        <dbReference type="SAM" id="MobiDB-lite"/>
    </source>
</evidence>
<dbReference type="AlphaFoldDB" id="A0A6J4P7B9"/>
<feature type="region of interest" description="Disordered" evidence="1">
    <location>
        <begin position="1"/>
        <end position="21"/>
    </location>
</feature>
<organism evidence="2">
    <name type="scientific">uncultured Rubrobacteraceae bacterium</name>
    <dbReference type="NCBI Taxonomy" id="349277"/>
    <lineage>
        <taxon>Bacteria</taxon>
        <taxon>Bacillati</taxon>
        <taxon>Actinomycetota</taxon>
        <taxon>Rubrobacteria</taxon>
        <taxon>Rubrobacterales</taxon>
        <taxon>Rubrobacteraceae</taxon>
        <taxon>environmental samples</taxon>
    </lineage>
</organism>
<gene>
    <name evidence="2" type="ORF">AVDCRST_MAG78-132</name>
</gene>
<protein>
    <submittedName>
        <fullName evidence="2">Uncharacterized protein</fullName>
    </submittedName>
</protein>
<name>A0A6J4P7B9_9ACTN</name>
<feature type="region of interest" description="Disordered" evidence="1">
    <location>
        <begin position="29"/>
        <end position="48"/>
    </location>
</feature>
<accession>A0A6J4P7B9</accession>
<evidence type="ECO:0000313" key="2">
    <source>
        <dbReference type="EMBL" id="CAA9406502.1"/>
    </source>
</evidence>
<dbReference type="EMBL" id="CADCVB010000007">
    <property type="protein sequence ID" value="CAA9406502.1"/>
    <property type="molecule type" value="Genomic_DNA"/>
</dbReference>
<proteinExistence type="predicted"/>
<reference evidence="2" key="1">
    <citation type="submission" date="2020-02" db="EMBL/GenBank/DDBJ databases">
        <authorList>
            <person name="Meier V. D."/>
        </authorList>
    </citation>
    <scope>NUCLEOTIDE SEQUENCE</scope>
    <source>
        <strain evidence="2">AVDCRST_MAG78</strain>
    </source>
</reference>
<sequence>MPTEQDEDHDGRRVARRIGRTRESILEASLRRARTTGPGASDSVLEYI</sequence>